<dbReference type="InterPro" id="IPR050903">
    <property type="entry name" value="Bact_Chemotaxis_MeTrfase"/>
</dbReference>
<dbReference type="InterPro" id="IPR029063">
    <property type="entry name" value="SAM-dependent_MTases_sf"/>
</dbReference>
<evidence type="ECO:0000313" key="6">
    <source>
        <dbReference type="Proteomes" id="UP000515819"/>
    </source>
</evidence>
<dbReference type="InterPro" id="IPR022642">
    <property type="entry name" value="CheR_C"/>
</dbReference>
<dbReference type="PRINTS" id="PR00996">
    <property type="entry name" value="CHERMTFRASE"/>
</dbReference>
<reference evidence="5 6" key="1">
    <citation type="submission" date="2020-08" db="EMBL/GenBank/DDBJ databases">
        <authorList>
            <person name="Liu C."/>
            <person name="Sun Q."/>
        </authorList>
    </citation>
    <scope>NUCLEOTIDE SEQUENCE [LARGE SCALE GENOMIC DNA]</scope>
    <source>
        <strain evidence="5 6">NSJ-4</strain>
    </source>
</reference>
<evidence type="ECO:0000313" key="5">
    <source>
        <dbReference type="EMBL" id="QNM00863.1"/>
    </source>
</evidence>
<dbReference type="SMART" id="SM00138">
    <property type="entry name" value="MeTrc"/>
    <property type="match status" value="1"/>
</dbReference>
<keyword evidence="3" id="KW-0949">S-adenosyl-L-methionine</keyword>
<protein>
    <submittedName>
        <fullName evidence="5">Protein-glutamate O-methyltransferase CheR</fullName>
    </submittedName>
</protein>
<dbReference type="PROSITE" id="PS50123">
    <property type="entry name" value="CHER"/>
    <property type="match status" value="1"/>
</dbReference>
<dbReference type="PANTHER" id="PTHR24422:SF19">
    <property type="entry name" value="CHEMOTAXIS PROTEIN METHYLTRANSFERASE"/>
    <property type="match status" value="1"/>
</dbReference>
<dbReference type="SUPFAM" id="SSF53335">
    <property type="entry name" value="S-adenosyl-L-methionine-dependent methyltransferases"/>
    <property type="match status" value="1"/>
</dbReference>
<feature type="domain" description="CheR-type methyltransferase" evidence="4">
    <location>
        <begin position="1"/>
        <end position="261"/>
    </location>
</feature>
<sequence length="261" mass="30875">MAYQYEEFKRDVYKLTDINLDLYKERQMKRRIESLIARKGFDGFESFYKGMKQDEGLLRTFVSYLTINVSQFYRNPQQWMNFDQEIIPYLRKKYGDTLTIWSAACSTGDEPYTIAMILSEYIPLSKIRIIATDLDEDVLAFAKEGVYPAKSLSDLPKKYLDKHFKKVDDSHYAISPEIKKCVEFKKHNLLKDRYFQHIHMIVCRNVVIYFTDEAKDQVYENFHGALADDGILFIGSTEQILHAKELGFESLRTFFYKKMKI</sequence>
<dbReference type="InterPro" id="IPR022641">
    <property type="entry name" value="CheR_N"/>
</dbReference>
<keyword evidence="1 5" id="KW-0489">Methyltransferase</keyword>
<accession>A0A7G9FQN1</accession>
<evidence type="ECO:0000256" key="2">
    <source>
        <dbReference type="ARBA" id="ARBA00022679"/>
    </source>
</evidence>
<dbReference type="EMBL" id="CP060632">
    <property type="protein sequence ID" value="QNM00863.1"/>
    <property type="molecule type" value="Genomic_DNA"/>
</dbReference>
<keyword evidence="2 5" id="KW-0808">Transferase</keyword>
<organism evidence="5 6">
    <name type="scientific">Wujia chipingensis</name>
    <dbReference type="NCBI Taxonomy" id="2763670"/>
    <lineage>
        <taxon>Bacteria</taxon>
        <taxon>Bacillati</taxon>
        <taxon>Bacillota</taxon>
        <taxon>Clostridia</taxon>
        <taxon>Lachnospirales</taxon>
        <taxon>Lachnospiraceae</taxon>
        <taxon>Wujia</taxon>
    </lineage>
</organism>
<name>A0A7G9FQN1_9FIRM</name>
<evidence type="ECO:0000256" key="1">
    <source>
        <dbReference type="ARBA" id="ARBA00022603"/>
    </source>
</evidence>
<dbReference type="GO" id="GO:0008757">
    <property type="term" value="F:S-adenosylmethionine-dependent methyltransferase activity"/>
    <property type="evidence" value="ECO:0007669"/>
    <property type="project" value="InterPro"/>
</dbReference>
<evidence type="ECO:0000259" key="4">
    <source>
        <dbReference type="PROSITE" id="PS50123"/>
    </source>
</evidence>
<dbReference type="Gene3D" id="3.40.50.150">
    <property type="entry name" value="Vaccinia Virus protein VP39"/>
    <property type="match status" value="1"/>
</dbReference>
<dbReference type="Proteomes" id="UP000515819">
    <property type="component" value="Chromosome"/>
</dbReference>
<dbReference type="InterPro" id="IPR000780">
    <property type="entry name" value="CheR_MeTrfase"/>
</dbReference>
<dbReference type="GO" id="GO:0032259">
    <property type="term" value="P:methylation"/>
    <property type="evidence" value="ECO:0007669"/>
    <property type="project" value="UniProtKB-KW"/>
</dbReference>
<dbReference type="Pfam" id="PF01739">
    <property type="entry name" value="CheR"/>
    <property type="match status" value="1"/>
</dbReference>
<dbReference type="Pfam" id="PF03705">
    <property type="entry name" value="CheR_N"/>
    <property type="match status" value="1"/>
</dbReference>
<dbReference type="AlphaFoldDB" id="A0A7G9FQN1"/>
<dbReference type="KEGG" id="wcp:H9Q76_06210"/>
<dbReference type="SUPFAM" id="SSF47757">
    <property type="entry name" value="Chemotaxis receptor methyltransferase CheR, N-terminal domain"/>
    <property type="match status" value="1"/>
</dbReference>
<dbReference type="PANTHER" id="PTHR24422">
    <property type="entry name" value="CHEMOTAXIS PROTEIN METHYLTRANSFERASE"/>
    <property type="match status" value="1"/>
</dbReference>
<evidence type="ECO:0000256" key="3">
    <source>
        <dbReference type="ARBA" id="ARBA00022691"/>
    </source>
</evidence>
<keyword evidence="6" id="KW-1185">Reference proteome</keyword>
<gene>
    <name evidence="5" type="ORF">H9Q76_06210</name>
</gene>
<dbReference type="RefSeq" id="WP_118545035.1">
    <property type="nucleotide sequence ID" value="NZ_CP060632.1"/>
</dbReference>
<proteinExistence type="predicted"/>